<reference evidence="2" key="1">
    <citation type="journal article" date="2013" name="Nature">
        <title>Draft genome of the wheat A-genome progenitor Triticum urartu.</title>
        <authorList>
            <person name="Ling H.Q."/>
            <person name="Zhao S."/>
            <person name="Liu D."/>
            <person name="Wang J."/>
            <person name="Sun H."/>
            <person name="Zhang C."/>
            <person name="Fan H."/>
            <person name="Li D."/>
            <person name="Dong L."/>
            <person name="Tao Y."/>
            <person name="Gao C."/>
            <person name="Wu H."/>
            <person name="Li Y."/>
            <person name="Cui Y."/>
            <person name="Guo X."/>
            <person name="Zheng S."/>
            <person name="Wang B."/>
            <person name="Yu K."/>
            <person name="Liang Q."/>
            <person name="Yang W."/>
            <person name="Lou X."/>
            <person name="Chen J."/>
            <person name="Feng M."/>
            <person name="Jian J."/>
            <person name="Zhang X."/>
            <person name="Luo G."/>
            <person name="Jiang Y."/>
            <person name="Liu J."/>
            <person name="Wang Z."/>
            <person name="Sha Y."/>
            <person name="Zhang B."/>
            <person name="Wu H."/>
            <person name="Tang D."/>
            <person name="Shen Q."/>
            <person name="Xue P."/>
            <person name="Zou S."/>
            <person name="Wang X."/>
            <person name="Liu X."/>
            <person name="Wang F."/>
            <person name="Yang Y."/>
            <person name="An X."/>
            <person name="Dong Z."/>
            <person name="Zhang K."/>
            <person name="Zhang X."/>
            <person name="Luo M.C."/>
            <person name="Dvorak J."/>
            <person name="Tong Y."/>
            <person name="Wang J."/>
            <person name="Yang H."/>
            <person name="Li Z."/>
            <person name="Wang D."/>
            <person name="Zhang A."/>
            <person name="Wang J."/>
        </authorList>
    </citation>
    <scope>NUCLEOTIDE SEQUENCE</scope>
</reference>
<proteinExistence type="predicted"/>
<name>M7Z5G0_TRIUA</name>
<protein>
    <submittedName>
        <fullName evidence="2">Uncharacterized protein</fullName>
    </submittedName>
</protein>
<feature type="region of interest" description="Disordered" evidence="1">
    <location>
        <begin position="1"/>
        <end position="31"/>
    </location>
</feature>
<dbReference type="AlphaFoldDB" id="M7Z5G0"/>
<sequence>MPKKVGVHQKETMPRKRKGDGNTVIAPTTSNKVSPRCTRSTCGGAICSSTTCSTRSTYGGAIGSSTICSIRSTSGGAIGSTRRRSTANPCNSHRLAALAAALHMRTAALQWTGAIVGGMTSRAWRRCNGGGAACRGRWRCNGAGVPAGGAAYEDGGAAAGGAAMERAFLPAALHTRMAALLPAALQWSGRSCRRRCIRGWRRCCRRRCNGAGVPIAGAAMKLALLPPVLHTRTAARQVDDGGAAMERGSCRRRCIQGWWCCNEAGAVVADVAYEDDDATSR</sequence>
<gene>
    <name evidence="2" type="ORF">TRIUR3_23200</name>
</gene>
<evidence type="ECO:0000256" key="1">
    <source>
        <dbReference type="SAM" id="MobiDB-lite"/>
    </source>
</evidence>
<accession>M7Z5G0</accession>
<dbReference type="EMBL" id="KD258358">
    <property type="protein sequence ID" value="EMS47610.1"/>
    <property type="molecule type" value="Genomic_DNA"/>
</dbReference>
<evidence type="ECO:0000313" key="2">
    <source>
        <dbReference type="EMBL" id="EMS47610.1"/>
    </source>
</evidence>
<organism evidence="2">
    <name type="scientific">Triticum urartu</name>
    <name type="common">Red wild einkorn</name>
    <name type="synonym">Crithodium urartu</name>
    <dbReference type="NCBI Taxonomy" id="4572"/>
    <lineage>
        <taxon>Eukaryota</taxon>
        <taxon>Viridiplantae</taxon>
        <taxon>Streptophyta</taxon>
        <taxon>Embryophyta</taxon>
        <taxon>Tracheophyta</taxon>
        <taxon>Spermatophyta</taxon>
        <taxon>Magnoliopsida</taxon>
        <taxon>Liliopsida</taxon>
        <taxon>Poales</taxon>
        <taxon>Poaceae</taxon>
        <taxon>BOP clade</taxon>
        <taxon>Pooideae</taxon>
        <taxon>Triticodae</taxon>
        <taxon>Triticeae</taxon>
        <taxon>Triticinae</taxon>
        <taxon>Triticum</taxon>
    </lineage>
</organism>